<accession>A0A6N6JF04</accession>
<reference evidence="1 2" key="1">
    <citation type="submission" date="2019-12" db="EMBL/GenBank/DDBJ databases">
        <title>Litoreibacter badius sp. nov., a novel bacteriochlorophyll a-containing bacterium in the genus Litoreibacter.</title>
        <authorList>
            <person name="Kanamuro M."/>
            <person name="Takabe Y."/>
            <person name="Mori K."/>
            <person name="Takaichi S."/>
            <person name="Hanada S."/>
        </authorList>
    </citation>
    <scope>NUCLEOTIDE SEQUENCE [LARGE SCALE GENOMIC DNA]</scope>
    <source>
        <strain evidence="1 2">K6</strain>
    </source>
</reference>
<dbReference type="Proteomes" id="UP000436822">
    <property type="component" value="Unassembled WGS sequence"/>
</dbReference>
<proteinExistence type="predicted"/>
<keyword evidence="2" id="KW-1185">Reference proteome</keyword>
<comment type="caution">
    <text evidence="1">The sequence shown here is derived from an EMBL/GenBank/DDBJ whole genome shotgun (WGS) entry which is preliminary data.</text>
</comment>
<dbReference type="EMBL" id="BLJE01000001">
    <property type="protein sequence ID" value="GFE63792.1"/>
    <property type="molecule type" value="Genomic_DNA"/>
</dbReference>
<sequence>MLRSPPWNWVKAIPVSRVTGHPQVKTEARGRFFLDLDVSLNENTNPYIYNILQAIHSLAAFPNS</sequence>
<evidence type="ECO:0000313" key="2">
    <source>
        <dbReference type="Proteomes" id="UP000436822"/>
    </source>
</evidence>
<name>A0A6N6JF04_9RHOB</name>
<gene>
    <name evidence="1" type="ORF">KIN_08660</name>
</gene>
<evidence type="ECO:0000313" key="1">
    <source>
        <dbReference type="EMBL" id="GFE63792.1"/>
    </source>
</evidence>
<organism evidence="1 2">
    <name type="scientific">Litoreibacter roseus</name>
    <dbReference type="NCBI Taxonomy" id="2601869"/>
    <lineage>
        <taxon>Bacteria</taxon>
        <taxon>Pseudomonadati</taxon>
        <taxon>Pseudomonadota</taxon>
        <taxon>Alphaproteobacteria</taxon>
        <taxon>Rhodobacterales</taxon>
        <taxon>Roseobacteraceae</taxon>
        <taxon>Litoreibacter</taxon>
    </lineage>
</organism>
<protein>
    <submittedName>
        <fullName evidence="1">Uncharacterized protein</fullName>
    </submittedName>
</protein>
<dbReference type="AlphaFoldDB" id="A0A6N6JF04"/>